<evidence type="ECO:0000313" key="2">
    <source>
        <dbReference type="Proteomes" id="UP001060245"/>
    </source>
</evidence>
<protein>
    <submittedName>
        <fullName evidence="1">Uncharacterized protein</fullName>
    </submittedName>
</protein>
<name>A0ACD4B2D0_MICMQ</name>
<sequence>MILSQRRVGASGLLVSSPGLGCNSFGRAVTVTPHPVVIDEFFPLPVDAGAQG</sequence>
<dbReference type="EMBL" id="CP101471">
    <property type="protein sequence ID" value="UTT51564.1"/>
    <property type="molecule type" value="Genomic_DNA"/>
</dbReference>
<dbReference type="Proteomes" id="UP001060245">
    <property type="component" value="Chromosome"/>
</dbReference>
<organism evidence="1 2">
    <name type="scientific">Microbacterium maritypicum</name>
    <name type="common">Microbacterium liquefaciens</name>
    <dbReference type="NCBI Taxonomy" id="33918"/>
    <lineage>
        <taxon>Bacteria</taxon>
        <taxon>Bacillati</taxon>
        <taxon>Actinomycetota</taxon>
        <taxon>Actinomycetes</taxon>
        <taxon>Micrococcales</taxon>
        <taxon>Microbacteriaceae</taxon>
        <taxon>Microbacterium</taxon>
    </lineage>
</organism>
<keyword evidence="2" id="KW-1185">Reference proteome</keyword>
<gene>
    <name evidence="1" type="ORF">NMQ05_10700</name>
</gene>
<evidence type="ECO:0000313" key="1">
    <source>
        <dbReference type="EMBL" id="UTT51564.1"/>
    </source>
</evidence>
<accession>A0ACD4B2D0</accession>
<proteinExistence type="predicted"/>
<reference evidence="1" key="1">
    <citation type="submission" date="2022-07" db="EMBL/GenBank/DDBJ databases">
        <title>Complete genome of DND4.</title>
        <authorList>
            <person name="Cao G."/>
        </authorList>
    </citation>
    <scope>NUCLEOTIDE SEQUENCE</scope>
    <source>
        <strain evidence="1">DND4</strain>
    </source>
</reference>